<keyword evidence="1" id="KW-0812">Transmembrane</keyword>
<dbReference type="InterPro" id="IPR013373">
    <property type="entry name" value="Flagellin/pilin_N_arc"/>
</dbReference>
<gene>
    <name evidence="3" type="ORF">WOA13_05670</name>
</gene>
<accession>A0ABU9KSE7</accession>
<evidence type="ECO:0000259" key="2">
    <source>
        <dbReference type="Pfam" id="PF07790"/>
    </source>
</evidence>
<dbReference type="Proteomes" id="UP001396646">
    <property type="component" value="Unassembled WGS sequence"/>
</dbReference>
<dbReference type="EMBL" id="JBCAUS010000003">
    <property type="protein sequence ID" value="MEL4305315.1"/>
    <property type="molecule type" value="Genomic_DNA"/>
</dbReference>
<evidence type="ECO:0000256" key="1">
    <source>
        <dbReference type="SAM" id="Phobius"/>
    </source>
</evidence>
<comment type="caution">
    <text evidence="3">The sequence shown here is derived from an EMBL/GenBank/DDBJ whole genome shotgun (WGS) entry which is preliminary data.</text>
</comment>
<evidence type="ECO:0000313" key="3">
    <source>
        <dbReference type="EMBL" id="MEL4305315.1"/>
    </source>
</evidence>
<dbReference type="PANTHER" id="PTHR38138">
    <property type="entry name" value="VNG6441H"/>
    <property type="match status" value="1"/>
</dbReference>
<name>A0ABU9KSE7_9EURY</name>
<keyword evidence="1" id="KW-0472">Membrane</keyword>
<sequence length="157" mass="16517">MNRNEDAVSPVIGVILMVAITVILAAVIAAFVFGMGPSEMAPQASVRASAAETDTGFAIIMLEHQGGDEIVLSSTSTTFLVGGQEVVYTSAVDERFTAGERLYIGTNGTFMIGNTTTEADLVAAADLYNIGNSSDIREVSIVDVTSQQMISSLDVRF</sequence>
<dbReference type="PANTHER" id="PTHR38138:SF1">
    <property type="entry name" value="ARCHAEAL TYPE IV PILIN N-TERMINAL DOMAIN-CONTAINING PROTEIN"/>
    <property type="match status" value="1"/>
</dbReference>
<dbReference type="Pfam" id="PF07790">
    <property type="entry name" value="Pilin_N"/>
    <property type="match status" value="1"/>
</dbReference>
<feature type="domain" description="Archaeal Type IV pilin N-terminal" evidence="2">
    <location>
        <begin position="6"/>
        <end position="76"/>
    </location>
</feature>
<dbReference type="NCBIfam" id="TIGR02537">
    <property type="entry name" value="arch_flag_Nterm"/>
    <property type="match status" value="1"/>
</dbReference>
<feature type="transmembrane region" description="Helical" evidence="1">
    <location>
        <begin position="12"/>
        <end position="33"/>
    </location>
</feature>
<dbReference type="RefSeq" id="WP_342126984.1">
    <property type="nucleotide sequence ID" value="NZ_JBCAUS010000003.1"/>
</dbReference>
<reference evidence="3 4" key="1">
    <citation type="submission" date="2024-04" db="EMBL/GenBank/DDBJ databases">
        <title>Methanococcoides sp. LMO-2.</title>
        <authorList>
            <person name="Liang L."/>
        </authorList>
    </citation>
    <scope>NUCLEOTIDE SEQUENCE [LARGE SCALE GENOMIC DNA]</scope>
    <source>
        <strain evidence="3 4">LMO-2</strain>
    </source>
</reference>
<dbReference type="InterPro" id="IPR012859">
    <property type="entry name" value="Pilin_N_archaeal"/>
</dbReference>
<proteinExistence type="predicted"/>
<protein>
    <submittedName>
        <fullName evidence="3">Type IV pilin N-terminal domain-containing protein</fullName>
    </submittedName>
</protein>
<keyword evidence="1" id="KW-1133">Transmembrane helix</keyword>
<organism evidence="3 4">
    <name type="scientific">Methanococcoides cohabitans</name>
    <dbReference type="NCBI Taxonomy" id="3136559"/>
    <lineage>
        <taxon>Archaea</taxon>
        <taxon>Methanobacteriati</taxon>
        <taxon>Methanobacteriota</taxon>
        <taxon>Stenosarchaea group</taxon>
        <taxon>Methanomicrobia</taxon>
        <taxon>Methanosarcinales</taxon>
        <taxon>Methanosarcinaceae</taxon>
        <taxon>Methanococcoides</taxon>
    </lineage>
</organism>
<evidence type="ECO:0000313" key="4">
    <source>
        <dbReference type="Proteomes" id="UP001396646"/>
    </source>
</evidence>
<keyword evidence="4" id="KW-1185">Reference proteome</keyword>